<sequence>MTIGQMTARTGVPPRLLRYYEDRQLIVPPRDRNGYRVYCELGVARVEQIRSLLDAGLPTKLIKAVLPRLNSSDVTVLSGDGDEVRTALCREATSLPHRIDELTARRRHWCAMPRP</sequence>
<dbReference type="GO" id="GO:0003700">
    <property type="term" value="F:DNA-binding transcription factor activity"/>
    <property type="evidence" value="ECO:0007669"/>
    <property type="project" value="InterPro"/>
</dbReference>
<dbReference type="PANTHER" id="PTHR30204:SF69">
    <property type="entry name" value="MERR-FAMILY TRANSCRIPTIONAL REGULATOR"/>
    <property type="match status" value="1"/>
</dbReference>
<dbReference type="PROSITE" id="PS50937">
    <property type="entry name" value="HTH_MERR_2"/>
    <property type="match status" value="1"/>
</dbReference>
<evidence type="ECO:0000259" key="5">
    <source>
        <dbReference type="PROSITE" id="PS50937"/>
    </source>
</evidence>
<evidence type="ECO:0000256" key="4">
    <source>
        <dbReference type="ARBA" id="ARBA00023163"/>
    </source>
</evidence>
<organism evidence="6 7">
    <name type="scientific">Paractinoplanes toevensis</name>
    <dbReference type="NCBI Taxonomy" id="571911"/>
    <lineage>
        <taxon>Bacteria</taxon>
        <taxon>Bacillati</taxon>
        <taxon>Actinomycetota</taxon>
        <taxon>Actinomycetes</taxon>
        <taxon>Micromonosporales</taxon>
        <taxon>Micromonosporaceae</taxon>
        <taxon>Paractinoplanes</taxon>
    </lineage>
</organism>
<dbReference type="InterPro" id="IPR047057">
    <property type="entry name" value="MerR_fam"/>
</dbReference>
<dbReference type="Gene3D" id="1.10.1660.10">
    <property type="match status" value="1"/>
</dbReference>
<keyword evidence="7" id="KW-1185">Reference proteome</keyword>
<keyword evidence="1" id="KW-0678">Repressor</keyword>
<evidence type="ECO:0000256" key="2">
    <source>
        <dbReference type="ARBA" id="ARBA00023015"/>
    </source>
</evidence>
<accession>A0A920BQE2</accession>
<evidence type="ECO:0000256" key="3">
    <source>
        <dbReference type="ARBA" id="ARBA00023125"/>
    </source>
</evidence>
<dbReference type="Pfam" id="PF13411">
    <property type="entry name" value="MerR_1"/>
    <property type="match status" value="1"/>
</dbReference>
<name>A0A920BQE2_9ACTN</name>
<dbReference type="EMBL" id="BOQN01000133">
    <property type="protein sequence ID" value="GIM97123.1"/>
    <property type="molecule type" value="Genomic_DNA"/>
</dbReference>
<comment type="caution">
    <text evidence="6">The sequence shown here is derived from an EMBL/GenBank/DDBJ whole genome shotgun (WGS) entry which is preliminary data.</text>
</comment>
<dbReference type="GO" id="GO:0003677">
    <property type="term" value="F:DNA binding"/>
    <property type="evidence" value="ECO:0007669"/>
    <property type="project" value="UniProtKB-KW"/>
</dbReference>
<keyword evidence="3" id="KW-0238">DNA-binding</keyword>
<dbReference type="PANTHER" id="PTHR30204">
    <property type="entry name" value="REDOX-CYCLING DRUG-SENSING TRANSCRIPTIONAL ACTIVATOR SOXR"/>
    <property type="match status" value="1"/>
</dbReference>
<feature type="domain" description="HTH merR-type" evidence="5">
    <location>
        <begin position="1"/>
        <end position="68"/>
    </location>
</feature>
<evidence type="ECO:0000256" key="1">
    <source>
        <dbReference type="ARBA" id="ARBA00022491"/>
    </source>
</evidence>
<dbReference type="PRINTS" id="PR00040">
    <property type="entry name" value="HTHMERR"/>
</dbReference>
<gene>
    <name evidence="6" type="ORF">Ato02nite_089160</name>
</gene>
<dbReference type="SUPFAM" id="SSF46955">
    <property type="entry name" value="Putative DNA-binding domain"/>
    <property type="match status" value="1"/>
</dbReference>
<keyword evidence="4" id="KW-0804">Transcription</keyword>
<dbReference type="InterPro" id="IPR000551">
    <property type="entry name" value="MerR-type_HTH_dom"/>
</dbReference>
<evidence type="ECO:0000313" key="6">
    <source>
        <dbReference type="EMBL" id="GIM97123.1"/>
    </source>
</evidence>
<dbReference type="AlphaFoldDB" id="A0A920BQE2"/>
<dbReference type="SMART" id="SM00422">
    <property type="entry name" value="HTH_MERR"/>
    <property type="match status" value="1"/>
</dbReference>
<dbReference type="InterPro" id="IPR009061">
    <property type="entry name" value="DNA-bd_dom_put_sf"/>
</dbReference>
<keyword evidence="2" id="KW-0805">Transcription regulation</keyword>
<evidence type="ECO:0000313" key="7">
    <source>
        <dbReference type="Proteomes" id="UP000677082"/>
    </source>
</evidence>
<proteinExistence type="predicted"/>
<dbReference type="Proteomes" id="UP000677082">
    <property type="component" value="Unassembled WGS sequence"/>
</dbReference>
<dbReference type="RefSeq" id="WP_246608109.1">
    <property type="nucleotide sequence ID" value="NZ_BOQN01000133.1"/>
</dbReference>
<reference evidence="6 7" key="1">
    <citation type="submission" date="2021-03" db="EMBL/GenBank/DDBJ databases">
        <title>Whole genome shotgun sequence of Actinoplanes toevensis NBRC 105298.</title>
        <authorList>
            <person name="Komaki H."/>
            <person name="Tamura T."/>
        </authorList>
    </citation>
    <scope>NUCLEOTIDE SEQUENCE [LARGE SCALE GENOMIC DNA]</scope>
    <source>
        <strain evidence="6 7">NBRC 105298</strain>
    </source>
</reference>
<protein>
    <submittedName>
        <fullName evidence="6">MerR family transcriptional regulator</fullName>
    </submittedName>
</protein>